<feature type="domain" description="FtsK" evidence="6">
    <location>
        <begin position="296"/>
        <end position="480"/>
    </location>
</feature>
<evidence type="ECO:0000259" key="6">
    <source>
        <dbReference type="PROSITE" id="PS50901"/>
    </source>
</evidence>
<dbReference type="AlphaFoldDB" id="A0A839EBU9"/>
<keyword evidence="5" id="KW-0812">Transmembrane</keyword>
<comment type="caution">
    <text evidence="7">The sequence shown here is derived from an EMBL/GenBank/DDBJ whole genome shotgun (WGS) entry which is preliminary data.</text>
</comment>
<feature type="region of interest" description="Disordered" evidence="4">
    <location>
        <begin position="547"/>
        <end position="567"/>
    </location>
</feature>
<evidence type="ECO:0000256" key="4">
    <source>
        <dbReference type="SAM" id="MobiDB-lite"/>
    </source>
</evidence>
<evidence type="ECO:0000256" key="3">
    <source>
        <dbReference type="PROSITE-ProRule" id="PRU00289"/>
    </source>
</evidence>
<dbReference type="PROSITE" id="PS50901">
    <property type="entry name" value="FTSK"/>
    <property type="match status" value="1"/>
</dbReference>
<dbReference type="Pfam" id="PF01580">
    <property type="entry name" value="FtsK_SpoIIIE"/>
    <property type="match status" value="1"/>
</dbReference>
<dbReference type="RefSeq" id="WP_182489648.1">
    <property type="nucleotide sequence ID" value="NZ_BAAAOV010000002.1"/>
</dbReference>
<keyword evidence="5" id="KW-1133">Transmembrane helix</keyword>
<dbReference type="EMBL" id="JACGWX010000001">
    <property type="protein sequence ID" value="MBA8846795.1"/>
    <property type="molecule type" value="Genomic_DNA"/>
</dbReference>
<feature type="transmembrane region" description="Helical" evidence="5">
    <location>
        <begin position="43"/>
        <end position="61"/>
    </location>
</feature>
<dbReference type="PANTHER" id="PTHR22683:SF1">
    <property type="entry name" value="TYPE VII SECRETION SYSTEM PROTEIN ESSC"/>
    <property type="match status" value="1"/>
</dbReference>
<evidence type="ECO:0000256" key="2">
    <source>
        <dbReference type="ARBA" id="ARBA00022840"/>
    </source>
</evidence>
<evidence type="ECO:0000256" key="5">
    <source>
        <dbReference type="SAM" id="Phobius"/>
    </source>
</evidence>
<dbReference type="InterPro" id="IPR050206">
    <property type="entry name" value="FtsK/SpoIIIE/SftA"/>
</dbReference>
<dbReference type="InterPro" id="IPR002543">
    <property type="entry name" value="FtsK_dom"/>
</dbReference>
<dbReference type="GO" id="GO:0003677">
    <property type="term" value="F:DNA binding"/>
    <property type="evidence" value="ECO:0007669"/>
    <property type="project" value="InterPro"/>
</dbReference>
<dbReference type="Proteomes" id="UP000585905">
    <property type="component" value="Unassembled WGS sequence"/>
</dbReference>
<keyword evidence="2 3" id="KW-0067">ATP-binding</keyword>
<keyword evidence="8" id="KW-1185">Reference proteome</keyword>
<feature type="binding site" evidence="3">
    <location>
        <begin position="314"/>
        <end position="321"/>
    </location>
    <ligand>
        <name>ATP</name>
        <dbReference type="ChEBI" id="CHEBI:30616"/>
    </ligand>
</feature>
<reference evidence="7 8" key="1">
    <citation type="submission" date="2020-07" db="EMBL/GenBank/DDBJ databases">
        <title>Sequencing the genomes of 1000 actinobacteria strains.</title>
        <authorList>
            <person name="Klenk H.-P."/>
        </authorList>
    </citation>
    <scope>NUCLEOTIDE SEQUENCE [LARGE SCALE GENOMIC DNA]</scope>
    <source>
        <strain evidence="7 8">DSM 19663</strain>
    </source>
</reference>
<sequence>MTALVMPPLPTPPTPPPHTPFPVIAVIAPAVGAVVILLITGSVFVLVFAALTPLIAIATTLDARRTARRHVREEAARFDRDCAAWLARVPELHALERARADAARPPLHELLRAGDPQCPADAPVRVGVAPGPSAIAPERPAVLDDGPVARRLAELVSRASLHPALPVAVPAGPIRIVGRGRAADSVARLVGLHPACVVDRVRTARVPHGDAGAALVPVELVVESPTRMRVRLPDGVEHFVQPEGATLREQELVLRRRSPGVAALPPSVAWSTIRAEAIAGSVGSEAAPGVIGVDAAGPVGIDLLGDAPHALVGGTTGSGKSEFLRTVALAWVEGASPADRSILLVDFKGGSAFAELAILPHVAGLLTDLDAVAAERALRSLRAEIRRRERVLLTNGAREIGDMPSGVLARLLILVDEYAVLVESFPELQPLIADIAARGRSLGMHLVLCTQRPAGVVRDAVAANCGIRVAFRMASTAESKGFLPGPPPPDDSPAGRAALAVAGRSSSVQIATIGMSDIRAVADRWRAAEPAPRPWLPPLPDHVRRAHTAAMEAEPESESETASGPADGLRLTIGIVDDPDRQRRLRGEWSPQRDGALLIVGGRGSGAEDALAVLGESAVAAGCDAVVLPRRPADAVGALLELREELESGPRAPDGPRRLLLLLIPEIDVLVAEAGDRAIDVLEALDAADRRIRRRGGAIAASCSSVLRARAGVVGRFDSVLLLRAASLDDHRAAGGSPAGFDPSAPRGRGLWRGRAIQVLEREQEPIAARIPVIPVWSPPAGLPIAVVSPRPTVTADRLRRRGIEVGSDPMVLAGVGAIVADGLRGGPAHGVVVADAETWQATWSALALARREGVVVLVDASESDARAVLGARARIPLRDDDAPDEVIVVDSRGPFRARWAELEPDLGSAADRIG</sequence>
<organism evidence="7 8">
    <name type="scientific">Microcella alkalica</name>
    <dbReference type="NCBI Taxonomy" id="355930"/>
    <lineage>
        <taxon>Bacteria</taxon>
        <taxon>Bacillati</taxon>
        <taxon>Actinomycetota</taxon>
        <taxon>Actinomycetes</taxon>
        <taxon>Micrococcales</taxon>
        <taxon>Microbacteriaceae</taxon>
        <taxon>Microcella</taxon>
    </lineage>
</organism>
<evidence type="ECO:0000313" key="7">
    <source>
        <dbReference type="EMBL" id="MBA8846795.1"/>
    </source>
</evidence>
<accession>A0A839EBU9</accession>
<keyword evidence="1 3" id="KW-0547">Nucleotide-binding</keyword>
<gene>
    <name evidence="7" type="ORF">FHX53_000359</name>
</gene>
<dbReference type="SUPFAM" id="SSF52540">
    <property type="entry name" value="P-loop containing nucleoside triphosphate hydrolases"/>
    <property type="match status" value="1"/>
</dbReference>
<dbReference type="InterPro" id="IPR027417">
    <property type="entry name" value="P-loop_NTPase"/>
</dbReference>
<protein>
    <submittedName>
        <fullName evidence="7">S-DNA-T family DNA segregation ATPase FtsK/SpoIIIE</fullName>
    </submittedName>
</protein>
<feature type="transmembrane region" description="Helical" evidence="5">
    <location>
        <begin position="20"/>
        <end position="38"/>
    </location>
</feature>
<keyword evidence="5" id="KW-0472">Membrane</keyword>
<dbReference type="Gene3D" id="3.40.50.300">
    <property type="entry name" value="P-loop containing nucleotide triphosphate hydrolases"/>
    <property type="match status" value="2"/>
</dbReference>
<dbReference type="CDD" id="cd01127">
    <property type="entry name" value="TrwB_TraG_TraD_VirD4"/>
    <property type="match status" value="1"/>
</dbReference>
<dbReference type="PANTHER" id="PTHR22683">
    <property type="entry name" value="SPORULATION PROTEIN RELATED"/>
    <property type="match status" value="1"/>
</dbReference>
<evidence type="ECO:0000256" key="1">
    <source>
        <dbReference type="ARBA" id="ARBA00022741"/>
    </source>
</evidence>
<name>A0A839EBU9_9MICO</name>
<dbReference type="GO" id="GO:0005524">
    <property type="term" value="F:ATP binding"/>
    <property type="evidence" value="ECO:0007669"/>
    <property type="project" value="UniProtKB-UniRule"/>
</dbReference>
<proteinExistence type="predicted"/>
<evidence type="ECO:0000313" key="8">
    <source>
        <dbReference type="Proteomes" id="UP000585905"/>
    </source>
</evidence>